<dbReference type="Proteomes" id="UP000058446">
    <property type="component" value="Chromosome"/>
</dbReference>
<dbReference type="AlphaFoldDB" id="A0A0K2H2X9"/>
<keyword evidence="2" id="KW-1185">Reference proteome</keyword>
<dbReference type="EMBL" id="CP006841">
    <property type="protein sequence ID" value="ALA68405.1"/>
    <property type="molecule type" value="Genomic_DNA"/>
</dbReference>
<dbReference type="KEGG" id="clw:CLAC_02370"/>
<gene>
    <name evidence="1" type="ORF">CLAC_02370</name>
</gene>
<dbReference type="PATRIC" id="fig|1408189.4.peg.470"/>
<name>A0A0K2H2X9_9CORY</name>
<dbReference type="STRING" id="1408189.CLAC_02370"/>
<evidence type="ECO:0000313" key="1">
    <source>
        <dbReference type="EMBL" id="ALA68405.1"/>
    </source>
</evidence>
<accession>A0A0K2H2X9</accession>
<evidence type="ECO:0008006" key="3">
    <source>
        <dbReference type="Google" id="ProtNLM"/>
    </source>
</evidence>
<evidence type="ECO:0000313" key="2">
    <source>
        <dbReference type="Proteomes" id="UP000058446"/>
    </source>
</evidence>
<sequence length="239" mass="24578">MVLRSGASRAQTIAELRSGIAALSGLPGADAFVGGWGGSPEGEALPVPKALRQVLGGVVRRGAVSAIDRPGAVLSALVAETTRVGYVAVVGVSELGLLSVVEQGGDLSRIMCVPDPGVQPFEVLGLLAEGVDLLVVSLPKAPAPSQARPLQARLRKFSTALISIGGSWPGENTKISSSVEGVVGLCAGGGRIRSVSYSVVVSGTRFPRRHMSWRVGDRGPLESARNVVSFPWPVQEVGA</sequence>
<organism evidence="1 2">
    <name type="scientific">Corynebacterium lactis RW2-5</name>
    <dbReference type="NCBI Taxonomy" id="1408189"/>
    <lineage>
        <taxon>Bacteria</taxon>
        <taxon>Bacillati</taxon>
        <taxon>Actinomycetota</taxon>
        <taxon>Actinomycetes</taxon>
        <taxon>Mycobacteriales</taxon>
        <taxon>Corynebacteriaceae</taxon>
        <taxon>Corynebacterium</taxon>
    </lineage>
</organism>
<protein>
    <recommendedName>
        <fullName evidence="3">Recombinase A</fullName>
    </recommendedName>
</protein>
<reference evidence="1 2" key="1">
    <citation type="submission" date="2013-10" db="EMBL/GenBank/DDBJ databases">
        <title>Complete genome sequence of Corynebacterium lactis DSM 45799(T), isolated from raw cow milk.</title>
        <authorList>
            <person name="Ruckert C."/>
            <person name="Albersmeier A."/>
            <person name="Lipski A."/>
            <person name="Kalinowski J."/>
        </authorList>
    </citation>
    <scope>NUCLEOTIDE SEQUENCE [LARGE SCALE GENOMIC DNA]</scope>
    <source>
        <strain evidence="1 2">RW2-5</strain>
    </source>
</reference>
<proteinExistence type="predicted"/>